<reference evidence="1 2" key="1">
    <citation type="journal article" date="2014" name="Genome Announc.">
        <title>Draft Genome Sequence of Brevibacillus panacihumi Strain W25, a Halotolerant Hydrocarbon-Degrading Bacterium.</title>
        <authorList>
            <person name="Wang X."/>
            <person name="Jin D."/>
            <person name="Zhou L."/>
            <person name="Wu L."/>
            <person name="An W."/>
            <person name="Chen Y."/>
            <person name="Zhao L."/>
        </authorList>
    </citation>
    <scope>NUCLEOTIDE SEQUENCE [LARGE SCALE GENOMIC DNA]</scope>
    <source>
        <strain evidence="1 2">W25</strain>
    </source>
</reference>
<dbReference type="AlphaFoldDB" id="V6M5E4"/>
<evidence type="ECO:0000313" key="1">
    <source>
        <dbReference type="EMBL" id="EST53826.1"/>
    </source>
</evidence>
<organism evidence="1 2">
    <name type="scientific">Brevibacillus panacihumi W25</name>
    <dbReference type="NCBI Taxonomy" id="1408254"/>
    <lineage>
        <taxon>Bacteria</taxon>
        <taxon>Bacillati</taxon>
        <taxon>Bacillota</taxon>
        <taxon>Bacilli</taxon>
        <taxon>Bacillales</taxon>
        <taxon>Paenibacillaceae</taxon>
        <taxon>Brevibacillus</taxon>
    </lineage>
</organism>
<evidence type="ECO:0000313" key="2">
    <source>
        <dbReference type="Proteomes" id="UP000017973"/>
    </source>
</evidence>
<dbReference type="EMBL" id="AYJU01000017">
    <property type="protein sequence ID" value="EST53826.1"/>
    <property type="molecule type" value="Genomic_DNA"/>
</dbReference>
<proteinExistence type="predicted"/>
<protein>
    <submittedName>
        <fullName evidence="1">Uncharacterized protein</fullName>
    </submittedName>
</protein>
<dbReference type="HOGENOM" id="CLU_3408863_0_0_9"/>
<comment type="caution">
    <text evidence="1">The sequence shown here is derived from an EMBL/GenBank/DDBJ whole genome shotgun (WGS) entry which is preliminary data.</text>
</comment>
<gene>
    <name evidence="1" type="ORF">T458_16910</name>
</gene>
<accession>V6M5E4</accession>
<name>V6M5E4_9BACL</name>
<dbReference type="STRING" id="1408254.T458_16910"/>
<sequence>MRYEGMCGLDMKKPGAWQTSKHQAFENQV</sequence>
<dbReference type="Proteomes" id="UP000017973">
    <property type="component" value="Unassembled WGS sequence"/>
</dbReference>
<keyword evidence="2" id="KW-1185">Reference proteome</keyword>